<evidence type="ECO:0000256" key="2">
    <source>
        <dbReference type="ARBA" id="ARBA00002842"/>
    </source>
</evidence>
<evidence type="ECO:0000256" key="11">
    <source>
        <dbReference type="ARBA" id="ARBA00023027"/>
    </source>
</evidence>
<dbReference type="AlphaFoldDB" id="A0A383EWF7"/>
<evidence type="ECO:0000256" key="6">
    <source>
        <dbReference type="ARBA" id="ARBA00022490"/>
    </source>
</evidence>
<dbReference type="PRINTS" id="PR00411">
    <property type="entry name" value="PNDRDTASEI"/>
</dbReference>
<dbReference type="GO" id="GO:0050660">
    <property type="term" value="F:flavin adenine dinucleotide binding"/>
    <property type="evidence" value="ECO:0007669"/>
    <property type="project" value="TreeGrafter"/>
</dbReference>
<evidence type="ECO:0000313" key="14">
    <source>
        <dbReference type="EMBL" id="SVE60428.1"/>
    </source>
</evidence>
<keyword evidence="6" id="KW-0963">Cytoplasm</keyword>
<dbReference type="InterPro" id="IPR050151">
    <property type="entry name" value="Class-I_Pyr_Nuc-Dis_Oxidored"/>
</dbReference>
<dbReference type="InterPro" id="IPR004099">
    <property type="entry name" value="Pyr_nucl-diS_OxRdtase_dimer"/>
</dbReference>
<keyword evidence="10" id="KW-0560">Oxidoreductase</keyword>
<dbReference type="FunFam" id="3.30.390.30:FF:000001">
    <property type="entry name" value="Dihydrolipoyl dehydrogenase"/>
    <property type="match status" value="1"/>
</dbReference>
<dbReference type="Pfam" id="PF02852">
    <property type="entry name" value="Pyr_redox_dim"/>
    <property type="match status" value="1"/>
</dbReference>
<proteinExistence type="inferred from homology"/>
<name>A0A383EWF7_9ZZZZ</name>
<evidence type="ECO:0000256" key="12">
    <source>
        <dbReference type="ARBA" id="ARBA00031183"/>
    </source>
</evidence>
<evidence type="ECO:0000256" key="3">
    <source>
        <dbReference type="ARBA" id="ARBA00004496"/>
    </source>
</evidence>
<dbReference type="InterPro" id="IPR016156">
    <property type="entry name" value="FAD/NAD-linked_Rdtase_dimer_sf"/>
</dbReference>
<organism evidence="14">
    <name type="scientific">marine metagenome</name>
    <dbReference type="NCBI Taxonomy" id="408172"/>
    <lineage>
        <taxon>unclassified sequences</taxon>
        <taxon>metagenomes</taxon>
        <taxon>ecological metagenomes</taxon>
    </lineage>
</organism>
<keyword evidence="9" id="KW-0521">NADP</keyword>
<keyword evidence="8" id="KW-0274">FAD</keyword>
<dbReference type="SUPFAM" id="SSF55424">
    <property type="entry name" value="FAD/NAD-linked reductases, dimerisation (C-terminal) domain"/>
    <property type="match status" value="1"/>
</dbReference>
<evidence type="ECO:0000256" key="1">
    <source>
        <dbReference type="ARBA" id="ARBA00001974"/>
    </source>
</evidence>
<dbReference type="GO" id="GO:0006103">
    <property type="term" value="P:2-oxoglutarate metabolic process"/>
    <property type="evidence" value="ECO:0007669"/>
    <property type="project" value="TreeGrafter"/>
</dbReference>
<sequence length="132" mass="14559">NLKYKTGLATILPYGIYTIPECSMAGKTEEDLQSGNVPYVAGRARYNANARGQIIGDEEGFLKLLYNKKDMKLLGVHVIGESASELVHVGLTAILMGADADLFIHTCYNYPTLTELYKYATYDALGQRAKDM</sequence>
<gene>
    <name evidence="14" type="ORF">METZ01_LOCUS513282</name>
</gene>
<dbReference type="EC" id="1.6.1.1" evidence="5"/>
<comment type="cofactor">
    <cofactor evidence="1">
        <name>FAD</name>
        <dbReference type="ChEBI" id="CHEBI:57692"/>
    </cofactor>
</comment>
<evidence type="ECO:0000259" key="13">
    <source>
        <dbReference type="Pfam" id="PF02852"/>
    </source>
</evidence>
<dbReference type="PANTHER" id="PTHR22912:SF93">
    <property type="entry name" value="SOLUBLE PYRIDINE NUCLEOTIDE TRANSHYDROGENASE"/>
    <property type="match status" value="1"/>
</dbReference>
<evidence type="ECO:0000256" key="9">
    <source>
        <dbReference type="ARBA" id="ARBA00022857"/>
    </source>
</evidence>
<comment type="subcellular location">
    <subcellularLocation>
        <location evidence="3">Cytoplasm</location>
    </subcellularLocation>
</comment>
<dbReference type="GO" id="GO:0004148">
    <property type="term" value="F:dihydrolipoyl dehydrogenase (NADH) activity"/>
    <property type="evidence" value="ECO:0007669"/>
    <property type="project" value="TreeGrafter"/>
</dbReference>
<dbReference type="GO" id="GO:0003957">
    <property type="term" value="F:NAD(P)+ transhydrogenase (Si-specific) activity"/>
    <property type="evidence" value="ECO:0007669"/>
    <property type="project" value="UniProtKB-EC"/>
</dbReference>
<accession>A0A383EWF7</accession>
<keyword evidence="11" id="KW-0520">NAD</keyword>
<feature type="domain" description="Pyridine nucleotide-disulphide oxidoreductase dimerisation" evidence="13">
    <location>
        <begin position="13"/>
        <end position="119"/>
    </location>
</feature>
<dbReference type="GO" id="GO:0005829">
    <property type="term" value="C:cytosol"/>
    <property type="evidence" value="ECO:0007669"/>
    <property type="project" value="TreeGrafter"/>
</dbReference>
<reference evidence="14" key="1">
    <citation type="submission" date="2018-05" db="EMBL/GenBank/DDBJ databases">
        <authorList>
            <person name="Lanie J.A."/>
            <person name="Ng W.-L."/>
            <person name="Kazmierczak K.M."/>
            <person name="Andrzejewski T.M."/>
            <person name="Davidsen T.M."/>
            <person name="Wayne K.J."/>
            <person name="Tettelin H."/>
            <person name="Glass J.I."/>
            <person name="Rusch D."/>
            <person name="Podicherti R."/>
            <person name="Tsui H.-C.T."/>
            <person name="Winkler M.E."/>
        </authorList>
    </citation>
    <scope>NUCLEOTIDE SEQUENCE</scope>
</reference>
<dbReference type="EMBL" id="UINC01228911">
    <property type="protein sequence ID" value="SVE60428.1"/>
    <property type="molecule type" value="Genomic_DNA"/>
</dbReference>
<comment type="function">
    <text evidence="2">Conversion of NADPH, generated by peripheral catabolic pathways, to NADH, which can enter the respiratory chain for energy generation.</text>
</comment>
<evidence type="ECO:0000256" key="4">
    <source>
        <dbReference type="ARBA" id="ARBA00007532"/>
    </source>
</evidence>
<evidence type="ECO:0000256" key="5">
    <source>
        <dbReference type="ARBA" id="ARBA00012772"/>
    </source>
</evidence>
<comment type="similarity">
    <text evidence="4">Belongs to the class-I pyridine nucleotide-disulfide oxidoreductase family.</text>
</comment>
<keyword evidence="7" id="KW-0285">Flavoprotein</keyword>
<evidence type="ECO:0000256" key="10">
    <source>
        <dbReference type="ARBA" id="ARBA00023002"/>
    </source>
</evidence>
<evidence type="ECO:0000256" key="8">
    <source>
        <dbReference type="ARBA" id="ARBA00022827"/>
    </source>
</evidence>
<dbReference type="PANTHER" id="PTHR22912">
    <property type="entry name" value="DISULFIDE OXIDOREDUCTASE"/>
    <property type="match status" value="1"/>
</dbReference>
<feature type="non-terminal residue" evidence="14">
    <location>
        <position position="1"/>
    </location>
</feature>
<protein>
    <recommendedName>
        <fullName evidence="5">NAD(P)(+) transhydrogenase (Si-specific)</fullName>
        <ecNumber evidence="5">1.6.1.1</ecNumber>
    </recommendedName>
    <alternativeName>
        <fullName evidence="12">NAD(P)(+) transhydrogenase [B-specific]</fullName>
    </alternativeName>
</protein>
<dbReference type="Gene3D" id="3.30.390.30">
    <property type="match status" value="1"/>
</dbReference>
<evidence type="ECO:0000256" key="7">
    <source>
        <dbReference type="ARBA" id="ARBA00022630"/>
    </source>
</evidence>